<dbReference type="EMBL" id="CM032191">
    <property type="protein sequence ID" value="KAG7085723.1"/>
    <property type="molecule type" value="Genomic_DNA"/>
</dbReference>
<name>A0A9P7RMR2_9AGAR</name>
<sequence>MDLDMAIDNRASGNSLNESGTSLSRSVPHTPARSNAGFRAQNILSPPSSRFARAQRPNAFTPPATPAPNTPSSSKTSRRALNAHRGRSSRLPEQGIPPVNTRTPSGNPGRLENHIVTLEDYNHEDESSADDRDDYVPDPPGGASTTRRGRRRLSEPSGSSHSPRNLRTPRRAPRRSDPVHATHRIVPLEDYNDSEESSDDMLEDYVAEEVIPQDSVEAIDETTEGLCVGLSTAEVEQLVLQLCQNSNEPENETPQFERTLESHRLLPYQVKGVDWMIGRENVERKKMGGILADETGLGKTVQTCALIKYDHVKNPQEVRYHPTLVIVPSALVSQWEAECDKFLPALKVVAYRGSPKRRSMYELLNADIIITTYGVVRHEYMLRQFSADRFQAGHFLNSIGLRKRNNGRSIDEVLKDALFRIGFRRVVLDEGHNIRTHTTSRAKACYELQSTFRWCVTATPIHNSVMDYYSLLRFLRIKPYCDIMWFKEKIEKPVGKTIGWQAGKAIKRLQLCLTQVLIRRRKEEYTDGRKNLDLPPYIVHCDPLITRLSAEETEIYGALQARFSSIVNQFELSTQCIFVLLLRLRQACLHPSLLLKTYKNDVQEILRRTNESGSGDQDETGEFEQHNATDYCELCGARFSEINDNLRAHKEACKATLQLLARYACVNGEQRIMSERVKEVMRILREIPEGEKVIVFSQFTTMLDVMQEFLRDEGMRFVRYDGTMDERFREKSLEMIKDKNSGVRIILMSLKAGGVGLNLARCNHIILTDIWWNPAIEDQAIGRAHRMGQRRQVHIYKLVADGTIESRILHLQGKKRRLAEMTLASDQLEEVKQLSLNRAEVIALITGRDPRMAPAAPNVL</sequence>
<dbReference type="InterPro" id="IPR050628">
    <property type="entry name" value="SNF2_RAD54_helicase_TF"/>
</dbReference>
<dbReference type="GO" id="GO:0016787">
    <property type="term" value="F:hydrolase activity"/>
    <property type="evidence" value="ECO:0007669"/>
    <property type="project" value="UniProtKB-KW"/>
</dbReference>
<dbReference type="PANTHER" id="PTHR45626:SF14">
    <property type="entry name" value="ATP-DEPENDENT DNA HELICASE (EUROFUNG)"/>
    <property type="match status" value="1"/>
</dbReference>
<keyword evidence="1" id="KW-0547">Nucleotide-binding</keyword>
<dbReference type="InterPro" id="IPR000330">
    <property type="entry name" value="SNF2_N"/>
</dbReference>
<feature type="region of interest" description="Disordered" evidence="4">
    <location>
        <begin position="1"/>
        <end position="198"/>
    </location>
</feature>
<dbReference type="AlphaFoldDB" id="A0A9P7RMR2"/>
<keyword evidence="2" id="KW-0378">Hydrolase</keyword>
<evidence type="ECO:0000256" key="1">
    <source>
        <dbReference type="ARBA" id="ARBA00022741"/>
    </source>
</evidence>
<dbReference type="GeneID" id="66072343"/>
<evidence type="ECO:0000313" key="7">
    <source>
        <dbReference type="EMBL" id="KAG7085723.1"/>
    </source>
</evidence>
<feature type="domain" description="Helicase ATP-binding" evidence="5">
    <location>
        <begin position="280"/>
        <end position="478"/>
    </location>
</feature>
<evidence type="ECO:0000259" key="6">
    <source>
        <dbReference type="PROSITE" id="PS51194"/>
    </source>
</evidence>
<dbReference type="InterPro" id="IPR049730">
    <property type="entry name" value="SNF2/RAD54-like_C"/>
</dbReference>
<dbReference type="SMART" id="SM00490">
    <property type="entry name" value="HELICc"/>
    <property type="match status" value="1"/>
</dbReference>
<evidence type="ECO:0000256" key="2">
    <source>
        <dbReference type="ARBA" id="ARBA00022801"/>
    </source>
</evidence>
<dbReference type="Pfam" id="PF00176">
    <property type="entry name" value="SNF2-rel_dom"/>
    <property type="match status" value="1"/>
</dbReference>
<dbReference type="PROSITE" id="PS51194">
    <property type="entry name" value="HELICASE_CTER"/>
    <property type="match status" value="1"/>
</dbReference>
<feature type="compositionally biased region" description="Polar residues" evidence="4">
    <location>
        <begin position="11"/>
        <end position="27"/>
    </location>
</feature>
<evidence type="ECO:0000256" key="3">
    <source>
        <dbReference type="ARBA" id="ARBA00022840"/>
    </source>
</evidence>
<dbReference type="GO" id="GO:0006281">
    <property type="term" value="P:DNA repair"/>
    <property type="evidence" value="ECO:0007669"/>
    <property type="project" value="TreeGrafter"/>
</dbReference>
<dbReference type="Pfam" id="PF00271">
    <property type="entry name" value="Helicase_C"/>
    <property type="match status" value="1"/>
</dbReference>
<feature type="compositionally biased region" description="Basic residues" evidence="4">
    <location>
        <begin position="76"/>
        <end position="88"/>
    </location>
</feature>
<dbReference type="InterPro" id="IPR027417">
    <property type="entry name" value="P-loop_NTPase"/>
</dbReference>
<keyword evidence="3" id="KW-0067">ATP-binding</keyword>
<proteinExistence type="predicted"/>
<dbReference type="RefSeq" id="XP_043002194.1">
    <property type="nucleotide sequence ID" value="XM_043160238.1"/>
</dbReference>
<dbReference type="CDD" id="cd18008">
    <property type="entry name" value="DEXDc_SHPRH-like"/>
    <property type="match status" value="1"/>
</dbReference>
<organism evidence="7 8">
    <name type="scientific">Marasmius oreades</name>
    <name type="common">fairy-ring Marasmius</name>
    <dbReference type="NCBI Taxonomy" id="181124"/>
    <lineage>
        <taxon>Eukaryota</taxon>
        <taxon>Fungi</taxon>
        <taxon>Dikarya</taxon>
        <taxon>Basidiomycota</taxon>
        <taxon>Agaricomycotina</taxon>
        <taxon>Agaricomycetes</taxon>
        <taxon>Agaricomycetidae</taxon>
        <taxon>Agaricales</taxon>
        <taxon>Marasmiineae</taxon>
        <taxon>Marasmiaceae</taxon>
        <taxon>Marasmius</taxon>
    </lineage>
</organism>
<dbReference type="InterPro" id="IPR014001">
    <property type="entry name" value="Helicase_ATP-bd"/>
</dbReference>
<evidence type="ECO:0000256" key="4">
    <source>
        <dbReference type="SAM" id="MobiDB-lite"/>
    </source>
</evidence>
<gene>
    <name evidence="7" type="ORF">E1B28_003267</name>
</gene>
<feature type="domain" description="Helicase C-terminal" evidence="6">
    <location>
        <begin position="676"/>
        <end position="829"/>
    </location>
</feature>
<dbReference type="GO" id="GO:0005524">
    <property type="term" value="F:ATP binding"/>
    <property type="evidence" value="ECO:0007669"/>
    <property type="project" value="UniProtKB-KW"/>
</dbReference>
<evidence type="ECO:0000259" key="5">
    <source>
        <dbReference type="PROSITE" id="PS51192"/>
    </source>
</evidence>
<dbReference type="PROSITE" id="PS51192">
    <property type="entry name" value="HELICASE_ATP_BIND_1"/>
    <property type="match status" value="1"/>
</dbReference>
<dbReference type="SMART" id="SM00487">
    <property type="entry name" value="DEXDc"/>
    <property type="match status" value="1"/>
</dbReference>
<accession>A0A9P7RMR2</accession>
<dbReference type="KEGG" id="more:E1B28_003267"/>
<feature type="compositionally biased region" description="Low complexity" evidence="4">
    <location>
        <begin position="155"/>
        <end position="166"/>
    </location>
</feature>
<dbReference type="Gene3D" id="3.40.50.10810">
    <property type="entry name" value="Tandem AAA-ATPase domain"/>
    <property type="match status" value="1"/>
</dbReference>
<dbReference type="OrthoDB" id="448448at2759"/>
<keyword evidence="8" id="KW-1185">Reference proteome</keyword>
<protein>
    <submittedName>
        <fullName evidence="7">Uncharacterized protein</fullName>
    </submittedName>
</protein>
<dbReference type="SUPFAM" id="SSF52540">
    <property type="entry name" value="P-loop containing nucleoside triphosphate hydrolases"/>
    <property type="match status" value="2"/>
</dbReference>
<dbReference type="GO" id="GO:0005634">
    <property type="term" value="C:nucleus"/>
    <property type="evidence" value="ECO:0007669"/>
    <property type="project" value="TreeGrafter"/>
</dbReference>
<dbReference type="Proteomes" id="UP001049176">
    <property type="component" value="Chromosome 11"/>
</dbReference>
<dbReference type="Gene3D" id="3.40.50.300">
    <property type="entry name" value="P-loop containing nucleotide triphosphate hydrolases"/>
    <property type="match status" value="1"/>
</dbReference>
<dbReference type="PANTHER" id="PTHR45626">
    <property type="entry name" value="TRANSCRIPTION TERMINATION FACTOR 2-RELATED"/>
    <property type="match status" value="1"/>
</dbReference>
<dbReference type="InterPro" id="IPR001650">
    <property type="entry name" value="Helicase_C-like"/>
</dbReference>
<comment type="caution">
    <text evidence="7">The sequence shown here is derived from an EMBL/GenBank/DDBJ whole genome shotgun (WGS) entry which is preliminary data.</text>
</comment>
<dbReference type="InterPro" id="IPR038718">
    <property type="entry name" value="SNF2-like_sf"/>
</dbReference>
<dbReference type="GO" id="GO:0008094">
    <property type="term" value="F:ATP-dependent activity, acting on DNA"/>
    <property type="evidence" value="ECO:0007669"/>
    <property type="project" value="TreeGrafter"/>
</dbReference>
<feature type="compositionally biased region" description="Basic and acidic residues" evidence="4">
    <location>
        <begin position="120"/>
        <end position="130"/>
    </location>
</feature>
<reference evidence="7" key="1">
    <citation type="journal article" date="2021" name="Genome Biol. Evol.">
        <title>The assembled and annotated genome of the fairy-ring fungus Marasmius oreades.</title>
        <authorList>
            <person name="Hiltunen M."/>
            <person name="Ament-Velasquez S.L."/>
            <person name="Johannesson H."/>
        </authorList>
    </citation>
    <scope>NUCLEOTIDE SEQUENCE</scope>
    <source>
        <strain evidence="7">03SP1</strain>
    </source>
</reference>
<dbReference type="CDD" id="cd18793">
    <property type="entry name" value="SF2_C_SNF"/>
    <property type="match status" value="1"/>
</dbReference>
<evidence type="ECO:0000313" key="8">
    <source>
        <dbReference type="Proteomes" id="UP001049176"/>
    </source>
</evidence>